<dbReference type="STRING" id="1777138.AWB77_02277"/>
<evidence type="ECO:0000259" key="1">
    <source>
        <dbReference type="Pfam" id="PF06812"/>
    </source>
</evidence>
<evidence type="ECO:0000313" key="2">
    <source>
        <dbReference type="EMBL" id="SAK63494.1"/>
    </source>
</evidence>
<keyword evidence="3" id="KW-1185">Reference proteome</keyword>
<name>A0A158B088_9BURK</name>
<dbReference type="InterPro" id="IPR010657">
    <property type="entry name" value="ImpA_N"/>
</dbReference>
<dbReference type="Proteomes" id="UP000054903">
    <property type="component" value="Unassembled WGS sequence"/>
</dbReference>
<proteinExistence type="predicted"/>
<feature type="domain" description="ImpA N-terminal" evidence="1">
    <location>
        <begin position="46"/>
        <end position="117"/>
    </location>
</feature>
<reference evidence="2" key="1">
    <citation type="submission" date="2016-01" db="EMBL/GenBank/DDBJ databases">
        <authorList>
            <person name="Peeters C."/>
        </authorList>
    </citation>
    <scope>NUCLEOTIDE SEQUENCE</scope>
    <source>
        <strain evidence="2">LMG 29320</strain>
    </source>
</reference>
<dbReference type="EMBL" id="FCNX02000005">
    <property type="protein sequence ID" value="SAK63494.1"/>
    <property type="molecule type" value="Genomic_DNA"/>
</dbReference>
<dbReference type="PANTHER" id="PTHR37024:SF5">
    <property type="entry name" value="IMPA N-TERMINAL DOMAIN-CONTAINING PROTEIN"/>
    <property type="match status" value="1"/>
</dbReference>
<sequence>MRRAQQFSALNKSLYMFSNLLNALFGTRQPSGLAIEALPQWDEWLVPIRADSPVGDDPGYDDDFLAIKDEVAKLSNVDDALIVESAERLIRGRAKDVRLAVYYVYGRLRRDGAEGVKSRINRKDADKPALSVRIDSLTADLTAIDAARAVALT</sequence>
<protein>
    <submittedName>
        <fullName evidence="2">ImpA domain-containing protein</fullName>
    </submittedName>
</protein>
<gene>
    <name evidence="2" type="ORF">AWB77_02277</name>
</gene>
<accession>A0A158B088</accession>
<organism evidence="2 3">
    <name type="scientific">Caballeronia fortuita</name>
    <dbReference type="NCBI Taxonomy" id="1777138"/>
    <lineage>
        <taxon>Bacteria</taxon>
        <taxon>Pseudomonadati</taxon>
        <taxon>Pseudomonadota</taxon>
        <taxon>Betaproteobacteria</taxon>
        <taxon>Burkholderiales</taxon>
        <taxon>Burkholderiaceae</taxon>
        <taxon>Caballeronia</taxon>
    </lineage>
</organism>
<dbReference type="Pfam" id="PF06812">
    <property type="entry name" value="ImpA_N"/>
    <property type="match status" value="1"/>
</dbReference>
<comment type="caution">
    <text evidence="2">The sequence shown here is derived from an EMBL/GenBank/DDBJ whole genome shotgun (WGS) entry which is preliminary data.</text>
</comment>
<evidence type="ECO:0000313" key="3">
    <source>
        <dbReference type="Proteomes" id="UP000054903"/>
    </source>
</evidence>
<dbReference type="AlphaFoldDB" id="A0A158B088"/>
<dbReference type="PANTHER" id="PTHR37024">
    <property type="entry name" value="TYPE VI SECRETION SYSTEM DUF2094 AND IMPA-RELATED DOMAIN PROTEIN"/>
    <property type="match status" value="1"/>
</dbReference>